<dbReference type="InterPro" id="IPR046346">
    <property type="entry name" value="Aminoacid_DH-like_N_sf"/>
</dbReference>
<dbReference type="PRINTS" id="PR00085">
    <property type="entry name" value="THFDHDRGNASE"/>
</dbReference>
<dbReference type="GO" id="GO:0005829">
    <property type="term" value="C:cytosol"/>
    <property type="evidence" value="ECO:0007669"/>
    <property type="project" value="TreeGrafter"/>
</dbReference>
<keyword evidence="4" id="KW-0521">NADP</keyword>
<organism evidence="9 10">
    <name type="scientific">Phytophthora nicotianae P1976</name>
    <dbReference type="NCBI Taxonomy" id="1317066"/>
    <lineage>
        <taxon>Eukaryota</taxon>
        <taxon>Sar</taxon>
        <taxon>Stramenopiles</taxon>
        <taxon>Oomycota</taxon>
        <taxon>Peronosporomycetes</taxon>
        <taxon>Peronosporales</taxon>
        <taxon>Peronosporaceae</taxon>
        <taxon>Phytophthora</taxon>
    </lineage>
</organism>
<dbReference type="GO" id="GO:0035999">
    <property type="term" value="P:tetrahydrofolate interconversion"/>
    <property type="evidence" value="ECO:0007669"/>
    <property type="project" value="TreeGrafter"/>
</dbReference>
<dbReference type="Pfam" id="PF02882">
    <property type="entry name" value="THF_DHG_CYH_C"/>
    <property type="match status" value="1"/>
</dbReference>
<dbReference type="SUPFAM" id="SSF53223">
    <property type="entry name" value="Aminoacid dehydrogenase-like, N-terminal domain"/>
    <property type="match status" value="1"/>
</dbReference>
<evidence type="ECO:0000256" key="1">
    <source>
        <dbReference type="ARBA" id="ARBA00004777"/>
    </source>
</evidence>
<dbReference type="Gene3D" id="3.40.50.10860">
    <property type="entry name" value="Leucine Dehydrogenase, chain A, domain 1"/>
    <property type="match status" value="1"/>
</dbReference>
<evidence type="ECO:0000313" key="10">
    <source>
        <dbReference type="Proteomes" id="UP000028582"/>
    </source>
</evidence>
<feature type="domain" description="Tetrahydrofolate dehydrogenase/cyclohydrolase NAD(P)-binding" evidence="8">
    <location>
        <begin position="125"/>
        <end position="179"/>
    </location>
</feature>
<name>A0A080YXF0_PHYNI</name>
<evidence type="ECO:0000259" key="7">
    <source>
        <dbReference type="Pfam" id="PF00763"/>
    </source>
</evidence>
<keyword evidence="3" id="KW-0378">Hydrolase</keyword>
<keyword evidence="2" id="KW-0554">One-carbon metabolism</keyword>
<accession>A0A080YXF0</accession>
<evidence type="ECO:0008006" key="11">
    <source>
        <dbReference type="Google" id="ProtNLM"/>
    </source>
</evidence>
<dbReference type="PANTHER" id="PTHR48099">
    <property type="entry name" value="C-1-TETRAHYDROFOLATE SYNTHASE, CYTOPLASMIC-RELATED"/>
    <property type="match status" value="1"/>
</dbReference>
<comment type="pathway">
    <text evidence="1">One-carbon metabolism; tetrahydrofolate interconversion.</text>
</comment>
<reference evidence="9 10" key="1">
    <citation type="submission" date="2013-11" db="EMBL/GenBank/DDBJ databases">
        <title>The Genome Sequence of Phytophthora parasitica P1976.</title>
        <authorList>
            <consortium name="The Broad Institute Genomics Platform"/>
            <person name="Russ C."/>
            <person name="Tyler B."/>
            <person name="Panabieres F."/>
            <person name="Shan W."/>
            <person name="Tripathy S."/>
            <person name="Grunwald N."/>
            <person name="Machado M."/>
            <person name="Johnson C.S."/>
            <person name="Walker B."/>
            <person name="Young S."/>
            <person name="Zeng Q."/>
            <person name="Gargeya S."/>
            <person name="Fitzgerald M."/>
            <person name="Haas B."/>
            <person name="Abouelleil A."/>
            <person name="Allen A.W."/>
            <person name="Alvarado L."/>
            <person name="Arachchi H.M."/>
            <person name="Berlin A.M."/>
            <person name="Chapman S.B."/>
            <person name="Gainer-Dewar J."/>
            <person name="Goldberg J."/>
            <person name="Griggs A."/>
            <person name="Gujja S."/>
            <person name="Hansen M."/>
            <person name="Howarth C."/>
            <person name="Imamovic A."/>
            <person name="Ireland A."/>
            <person name="Larimer J."/>
            <person name="McCowan C."/>
            <person name="Murphy C."/>
            <person name="Pearson M."/>
            <person name="Poon T.W."/>
            <person name="Priest M."/>
            <person name="Roberts A."/>
            <person name="Saif S."/>
            <person name="Shea T."/>
            <person name="Sisk P."/>
            <person name="Sykes S."/>
            <person name="Wortman J."/>
            <person name="Nusbaum C."/>
            <person name="Birren B."/>
        </authorList>
    </citation>
    <scope>NUCLEOTIDE SEQUENCE [LARGE SCALE GENOMIC DNA]</scope>
    <source>
        <strain evidence="9 10">P1976</strain>
    </source>
</reference>
<keyword evidence="6" id="KW-0511">Multifunctional enzyme</keyword>
<dbReference type="GO" id="GO:0004477">
    <property type="term" value="F:methenyltetrahydrofolate cyclohydrolase activity"/>
    <property type="evidence" value="ECO:0007669"/>
    <property type="project" value="TreeGrafter"/>
</dbReference>
<dbReference type="AlphaFoldDB" id="A0A080YXF0"/>
<proteinExistence type="predicted"/>
<sequence length="205" mass="22719">MAKFLDRKSCSEVIESELKMVIPKLSVTSTFAVVIVGRNPDSKKYVRMKNNSCMHVGITPRIHELTESIDFVDVHALASPTRSLDALRGETISSFKNVHGMHLYCFEHLAELKKEDTVKISRLQPCTTVGYLELLTRNGIELAGKDVIVIVRGDLVGLPLSLMLLAADHNVPLKDPKTCPIKSDSGSCFRINYVDDATCKKGFTI</sequence>
<dbReference type="Proteomes" id="UP000028582">
    <property type="component" value="Unassembled WGS sequence"/>
</dbReference>
<dbReference type="Gene3D" id="3.40.50.720">
    <property type="entry name" value="NAD(P)-binding Rossmann-like Domain"/>
    <property type="match status" value="1"/>
</dbReference>
<protein>
    <recommendedName>
        <fullName evidence="11">Tetrahydrofolate dehydrogenase/cyclohydrolase catalytic domain-containing protein</fullName>
    </recommendedName>
</protein>
<evidence type="ECO:0000256" key="6">
    <source>
        <dbReference type="ARBA" id="ARBA00023268"/>
    </source>
</evidence>
<gene>
    <name evidence="9" type="ORF">F444_22562</name>
</gene>
<dbReference type="InterPro" id="IPR000672">
    <property type="entry name" value="THF_DH/CycHdrlase"/>
</dbReference>
<evidence type="ECO:0000256" key="2">
    <source>
        <dbReference type="ARBA" id="ARBA00022563"/>
    </source>
</evidence>
<dbReference type="GO" id="GO:0004488">
    <property type="term" value="F:methylenetetrahydrofolate dehydrogenase (NADP+) activity"/>
    <property type="evidence" value="ECO:0007669"/>
    <property type="project" value="InterPro"/>
</dbReference>
<evidence type="ECO:0000259" key="8">
    <source>
        <dbReference type="Pfam" id="PF02882"/>
    </source>
</evidence>
<dbReference type="EMBL" id="ANJA01004427">
    <property type="protein sequence ID" value="ETO59061.1"/>
    <property type="molecule type" value="Genomic_DNA"/>
</dbReference>
<evidence type="ECO:0000313" key="9">
    <source>
        <dbReference type="EMBL" id="ETO59061.1"/>
    </source>
</evidence>
<dbReference type="InterPro" id="IPR020631">
    <property type="entry name" value="THF_DH/CycHdrlase_NAD-bd_dom"/>
</dbReference>
<feature type="domain" description="Tetrahydrofolate dehydrogenase/cyclohydrolase catalytic" evidence="7">
    <location>
        <begin position="6"/>
        <end position="73"/>
    </location>
</feature>
<dbReference type="InterPro" id="IPR036291">
    <property type="entry name" value="NAD(P)-bd_dom_sf"/>
</dbReference>
<keyword evidence="5" id="KW-0560">Oxidoreductase</keyword>
<comment type="caution">
    <text evidence="9">The sequence shown here is derived from an EMBL/GenBank/DDBJ whole genome shotgun (WGS) entry which is preliminary data.</text>
</comment>
<evidence type="ECO:0000256" key="5">
    <source>
        <dbReference type="ARBA" id="ARBA00023002"/>
    </source>
</evidence>
<evidence type="ECO:0000256" key="4">
    <source>
        <dbReference type="ARBA" id="ARBA00022857"/>
    </source>
</evidence>
<dbReference type="Pfam" id="PF00763">
    <property type="entry name" value="THF_DHG_CYH"/>
    <property type="match status" value="1"/>
</dbReference>
<dbReference type="SUPFAM" id="SSF51735">
    <property type="entry name" value="NAD(P)-binding Rossmann-fold domains"/>
    <property type="match status" value="1"/>
</dbReference>
<evidence type="ECO:0000256" key="3">
    <source>
        <dbReference type="ARBA" id="ARBA00022801"/>
    </source>
</evidence>
<dbReference type="PANTHER" id="PTHR48099:SF5">
    <property type="entry name" value="C-1-TETRAHYDROFOLATE SYNTHASE, CYTOPLASMIC"/>
    <property type="match status" value="1"/>
</dbReference>
<dbReference type="InterPro" id="IPR020630">
    <property type="entry name" value="THF_DH/CycHdrlase_cat_dom"/>
</dbReference>